<dbReference type="PANTHER" id="PTHR48174:SF5">
    <property type="entry name" value="VACUOLAR PROTEIN SORTING-ASSOCIATED PROTEIN 62"/>
    <property type="match status" value="1"/>
</dbReference>
<dbReference type="Pfam" id="PF24400">
    <property type="entry name" value="DUF7544"/>
    <property type="match status" value="1"/>
</dbReference>
<keyword evidence="1" id="KW-1133">Transmembrane helix</keyword>
<dbReference type="EMBL" id="FNUC01000003">
    <property type="protein sequence ID" value="SEE73020.1"/>
    <property type="molecule type" value="Genomic_DNA"/>
</dbReference>
<dbReference type="RefSeq" id="WP_069115128.1">
    <property type="nucleotide sequence ID" value="NZ_FNUC01000003.1"/>
</dbReference>
<feature type="transmembrane region" description="Helical" evidence="1">
    <location>
        <begin position="506"/>
        <end position="530"/>
    </location>
</feature>
<name>A0A1H5L7T1_9ACTN</name>
<keyword evidence="1" id="KW-0472">Membrane</keyword>
<organism evidence="2 3">
    <name type="scientific">Jiangella alba</name>
    <dbReference type="NCBI Taxonomy" id="561176"/>
    <lineage>
        <taxon>Bacteria</taxon>
        <taxon>Bacillati</taxon>
        <taxon>Actinomycetota</taxon>
        <taxon>Actinomycetes</taxon>
        <taxon>Jiangellales</taxon>
        <taxon>Jiangellaceae</taxon>
        <taxon>Jiangella</taxon>
    </lineage>
</organism>
<dbReference type="AlphaFoldDB" id="A0A1H5L7T1"/>
<dbReference type="InterPro" id="IPR055966">
    <property type="entry name" value="DUF7544"/>
</dbReference>
<dbReference type="STRING" id="561176.SAMN04488561_2453"/>
<keyword evidence="1" id="KW-0812">Transmembrane</keyword>
<feature type="transmembrane region" description="Helical" evidence="1">
    <location>
        <begin position="567"/>
        <end position="591"/>
    </location>
</feature>
<evidence type="ECO:0000313" key="2">
    <source>
        <dbReference type="EMBL" id="SEE73020.1"/>
    </source>
</evidence>
<evidence type="ECO:0000256" key="1">
    <source>
        <dbReference type="SAM" id="Phobius"/>
    </source>
</evidence>
<gene>
    <name evidence="2" type="ORF">SAMN04488561_2453</name>
</gene>
<evidence type="ECO:0008006" key="4">
    <source>
        <dbReference type="Google" id="ProtNLM"/>
    </source>
</evidence>
<keyword evidence="3" id="KW-1185">Reference proteome</keyword>
<dbReference type="OrthoDB" id="144586at2"/>
<feature type="transmembrane region" description="Helical" evidence="1">
    <location>
        <begin position="450"/>
        <end position="474"/>
    </location>
</feature>
<reference evidence="3" key="1">
    <citation type="submission" date="2016-10" db="EMBL/GenBank/DDBJ databases">
        <authorList>
            <person name="Varghese N."/>
            <person name="Submissions S."/>
        </authorList>
    </citation>
    <scope>NUCLEOTIDE SEQUENCE [LARGE SCALE GENOMIC DNA]</scope>
    <source>
        <strain evidence="3">DSM 45237</strain>
    </source>
</reference>
<dbReference type="Proteomes" id="UP000181980">
    <property type="component" value="Unassembled WGS sequence"/>
</dbReference>
<accession>A0A1H5L7T1</accession>
<feature type="transmembrane region" description="Helical" evidence="1">
    <location>
        <begin position="409"/>
        <end position="430"/>
    </location>
</feature>
<evidence type="ECO:0000313" key="3">
    <source>
        <dbReference type="Proteomes" id="UP000181980"/>
    </source>
</evidence>
<protein>
    <recommendedName>
        <fullName evidence="4">DUF946 domain-containing protein</fullName>
    </recommendedName>
</protein>
<dbReference type="PANTHER" id="PTHR48174">
    <property type="entry name" value="DUF946 FAMILY PROTEIN"/>
    <property type="match status" value="1"/>
</dbReference>
<feature type="transmembrane region" description="Helical" evidence="1">
    <location>
        <begin position="597"/>
        <end position="621"/>
    </location>
</feature>
<sequence length="642" mass="68963">MTPRACVAGLVTTVAATIGILVPAAQPARAQDLADPAAELAERYAPVLRIRAQAEPCGEGQPYLPVDIDTVLDNRDVALRGPWSGDDLAGIAPSATDIGDGLGRYHLDFPGDALDPGCDFEEWSRELSADSRPTAYARVVGDPGRPDQIALQYWFFYVFNDWNNNHEGDWEMIQLVFDAPDAAAALRTEPTLVGYSQHSGGEGTTWDSDLMEVLDDTHPVVYPAEGSHANFFGAALYLGRSADTGVGCDDTRKPHTDLRPDIALMPTDQAGYLDAFPWLGFQGRWGERHEAFYNGPTGPNMKHQWTEPIQWAEQTWRDGSVTVPLSSAIGPNVTNAFCGAVETGSNLLRAIVRNPGTGLAVLAGLAAIVIAAASRTRWTGAAPMPVVRRRAWGQVLTAAWRMYARHWPLFTGIGLVYLPVMALATGAQWLAVTAADLTTLTGPDGDHNALTVLVVVLIGDTISLLAYLCVLAAVSHSVDSLGRGRVPSPLDAYRAVMRRLRPLSGVAVRIAVVVALLLVAIVTAPLALVYAVRRAFAVPVVMIEQESATGALRRSRQLVRGRWWRTALLLVLVVGLGAIIGPLVGIVILLVSGGTTFWLINLVAGIVYAATMPYVALVIAYQYADLTVRSSADDEREPVLVS</sequence>
<proteinExistence type="predicted"/>